<dbReference type="OrthoDB" id="9789123at2"/>
<gene>
    <name evidence="4" type="ORF">SAMN02927903_02368</name>
</gene>
<dbReference type="PANTHER" id="PTHR43861:SF1">
    <property type="entry name" value="TRANS-ACONITATE 2-METHYLTRANSFERASE"/>
    <property type="match status" value="1"/>
</dbReference>
<keyword evidence="5" id="KW-1185">Reference proteome</keyword>
<dbReference type="CDD" id="cd02440">
    <property type="entry name" value="AdoMet_MTases"/>
    <property type="match status" value="1"/>
</dbReference>
<dbReference type="AlphaFoldDB" id="A0A1G5ITG6"/>
<organism evidence="4 5">
    <name type="scientific">Flavobacterium caeni</name>
    <dbReference type="NCBI Taxonomy" id="490189"/>
    <lineage>
        <taxon>Bacteria</taxon>
        <taxon>Pseudomonadati</taxon>
        <taxon>Bacteroidota</taxon>
        <taxon>Flavobacteriia</taxon>
        <taxon>Flavobacteriales</taxon>
        <taxon>Flavobacteriaceae</taxon>
        <taxon>Flavobacterium</taxon>
    </lineage>
</organism>
<dbReference type="EMBL" id="FMVF01000011">
    <property type="protein sequence ID" value="SCY79011.1"/>
    <property type="molecule type" value="Genomic_DNA"/>
</dbReference>
<evidence type="ECO:0000259" key="3">
    <source>
        <dbReference type="Pfam" id="PF13649"/>
    </source>
</evidence>
<dbReference type="Gene3D" id="3.40.50.150">
    <property type="entry name" value="Vaccinia Virus protein VP39"/>
    <property type="match status" value="1"/>
</dbReference>
<dbReference type="GO" id="GO:0008168">
    <property type="term" value="F:methyltransferase activity"/>
    <property type="evidence" value="ECO:0007669"/>
    <property type="project" value="UniProtKB-KW"/>
</dbReference>
<feature type="domain" description="Methyltransferase" evidence="3">
    <location>
        <begin position="47"/>
        <end position="139"/>
    </location>
</feature>
<name>A0A1G5ITG6_9FLAO</name>
<evidence type="ECO:0000313" key="4">
    <source>
        <dbReference type="EMBL" id="SCY79011.1"/>
    </source>
</evidence>
<dbReference type="PANTHER" id="PTHR43861">
    <property type="entry name" value="TRANS-ACONITATE 2-METHYLTRANSFERASE-RELATED"/>
    <property type="match status" value="1"/>
</dbReference>
<keyword evidence="2 4" id="KW-0808">Transferase</keyword>
<reference evidence="4 5" key="1">
    <citation type="submission" date="2016-10" db="EMBL/GenBank/DDBJ databases">
        <authorList>
            <person name="de Groot N.N."/>
        </authorList>
    </citation>
    <scope>NUCLEOTIDE SEQUENCE [LARGE SCALE GENOMIC DNA]</scope>
    <source>
        <strain evidence="4 5">CGMCC 1.7031</strain>
    </source>
</reference>
<proteinExistence type="predicted"/>
<sequence length="209" mass="23023">MSSRHTPNTVAIFDKLAHRYQEKYADVRRYEHGLNLFCDGLPPSASVLELACGPGNVTRYLLDLRPDLRIDATDLAPNMIAIGKTVAPEARFEIIDCRLAVKTGRVFDAVVAAFCLPYLDQTEVKALFADVARTLPKGGIFYVSTMEDDYSQSGFEAGSSGDLVYMHYHTGIFLTDALAGCGLSVVFEQRLPFETPKPGTDLILIARKN</sequence>
<dbReference type="InterPro" id="IPR029063">
    <property type="entry name" value="SAM-dependent_MTases_sf"/>
</dbReference>
<evidence type="ECO:0000256" key="2">
    <source>
        <dbReference type="ARBA" id="ARBA00022679"/>
    </source>
</evidence>
<dbReference type="SUPFAM" id="SSF53335">
    <property type="entry name" value="S-adenosyl-L-methionine-dependent methyltransferases"/>
    <property type="match status" value="1"/>
</dbReference>
<keyword evidence="1 4" id="KW-0489">Methyltransferase</keyword>
<dbReference type="GO" id="GO:0032259">
    <property type="term" value="P:methylation"/>
    <property type="evidence" value="ECO:0007669"/>
    <property type="project" value="UniProtKB-KW"/>
</dbReference>
<dbReference type="Pfam" id="PF13649">
    <property type="entry name" value="Methyltransf_25"/>
    <property type="match status" value="1"/>
</dbReference>
<evidence type="ECO:0000313" key="5">
    <source>
        <dbReference type="Proteomes" id="UP000199354"/>
    </source>
</evidence>
<dbReference type="RefSeq" id="WP_091144016.1">
    <property type="nucleotide sequence ID" value="NZ_FMVF01000011.1"/>
</dbReference>
<protein>
    <submittedName>
        <fullName evidence="4">Methyltransferase domain-containing protein</fullName>
    </submittedName>
</protein>
<evidence type="ECO:0000256" key="1">
    <source>
        <dbReference type="ARBA" id="ARBA00022603"/>
    </source>
</evidence>
<dbReference type="Proteomes" id="UP000199354">
    <property type="component" value="Unassembled WGS sequence"/>
</dbReference>
<dbReference type="STRING" id="490189.SAMN02927903_02368"/>
<dbReference type="InterPro" id="IPR041698">
    <property type="entry name" value="Methyltransf_25"/>
</dbReference>
<accession>A0A1G5ITG6</accession>